<evidence type="ECO:0000313" key="3">
    <source>
        <dbReference type="Proteomes" id="UP001551675"/>
    </source>
</evidence>
<dbReference type="RefSeq" id="WP_061253413.1">
    <property type="nucleotide sequence ID" value="NZ_JBFALK010000001.1"/>
</dbReference>
<feature type="compositionally biased region" description="Polar residues" evidence="1">
    <location>
        <begin position="107"/>
        <end position="116"/>
    </location>
</feature>
<evidence type="ECO:0000313" key="2">
    <source>
        <dbReference type="EMBL" id="MEV0967364.1"/>
    </source>
</evidence>
<dbReference type="Proteomes" id="UP001551675">
    <property type="component" value="Unassembled WGS sequence"/>
</dbReference>
<proteinExistence type="predicted"/>
<comment type="caution">
    <text evidence="2">The sequence shown here is derived from an EMBL/GenBank/DDBJ whole genome shotgun (WGS) entry which is preliminary data.</text>
</comment>
<feature type="region of interest" description="Disordered" evidence="1">
    <location>
        <begin position="97"/>
        <end position="116"/>
    </location>
</feature>
<sequence>MALSVAARWSGAVLAVLLVSGCSSPQLGDRGGQEEAAPDKISDVDYVEVFRNVDNFPNIARICIEGVAFASTSSGIRGENGVANPALLRVPEWDAKCTSHAKPGQGPTVTSTPSPG</sequence>
<organism evidence="2 3">
    <name type="scientific">Microtetraspora glauca</name>
    <dbReference type="NCBI Taxonomy" id="1996"/>
    <lineage>
        <taxon>Bacteria</taxon>
        <taxon>Bacillati</taxon>
        <taxon>Actinomycetota</taxon>
        <taxon>Actinomycetes</taxon>
        <taxon>Streptosporangiales</taxon>
        <taxon>Streptosporangiaceae</taxon>
        <taxon>Microtetraspora</taxon>
    </lineage>
</organism>
<reference evidence="2 3" key="1">
    <citation type="submission" date="2024-06" db="EMBL/GenBank/DDBJ databases">
        <title>The Natural Products Discovery Center: Release of the First 8490 Sequenced Strains for Exploring Actinobacteria Biosynthetic Diversity.</title>
        <authorList>
            <person name="Kalkreuter E."/>
            <person name="Kautsar S.A."/>
            <person name="Yang D."/>
            <person name="Bader C.D."/>
            <person name="Teijaro C.N."/>
            <person name="Fluegel L."/>
            <person name="Davis C.M."/>
            <person name="Simpson J.R."/>
            <person name="Lauterbach L."/>
            <person name="Steele A.D."/>
            <person name="Gui C."/>
            <person name="Meng S."/>
            <person name="Li G."/>
            <person name="Viehrig K."/>
            <person name="Ye F."/>
            <person name="Su P."/>
            <person name="Kiefer A.F."/>
            <person name="Nichols A."/>
            <person name="Cepeda A.J."/>
            <person name="Yan W."/>
            <person name="Fan B."/>
            <person name="Jiang Y."/>
            <person name="Adhikari A."/>
            <person name="Zheng C.-J."/>
            <person name="Schuster L."/>
            <person name="Cowan T.M."/>
            <person name="Smanski M.J."/>
            <person name="Chevrette M.G."/>
            <person name="De Carvalho L.P.S."/>
            <person name="Shen B."/>
        </authorList>
    </citation>
    <scope>NUCLEOTIDE SEQUENCE [LARGE SCALE GENOMIC DNA]</scope>
    <source>
        <strain evidence="2 3">NPDC050100</strain>
    </source>
</reference>
<gene>
    <name evidence="2" type="ORF">AB0I59_01915</name>
</gene>
<protein>
    <submittedName>
        <fullName evidence="2">Uncharacterized protein</fullName>
    </submittedName>
</protein>
<keyword evidence="3" id="KW-1185">Reference proteome</keyword>
<name>A0ABV3G723_MICGL</name>
<accession>A0ABV3G723</accession>
<evidence type="ECO:0000256" key="1">
    <source>
        <dbReference type="SAM" id="MobiDB-lite"/>
    </source>
</evidence>
<dbReference type="EMBL" id="JBFALK010000001">
    <property type="protein sequence ID" value="MEV0967364.1"/>
    <property type="molecule type" value="Genomic_DNA"/>
</dbReference>